<dbReference type="InterPro" id="IPR036872">
    <property type="entry name" value="CH_dom_sf"/>
</dbReference>
<dbReference type="PANTHER" id="PTHR38537:SF13">
    <property type="entry name" value="JITTERBUG, ISOFORM N"/>
    <property type="match status" value="1"/>
</dbReference>
<dbReference type="AlphaFoldDB" id="A0A9J6EWQ0"/>
<keyword evidence="4" id="KW-1185">Reference proteome</keyword>
<dbReference type="GO" id="GO:0051015">
    <property type="term" value="F:actin filament binding"/>
    <property type="evidence" value="ECO:0007669"/>
    <property type="project" value="InterPro"/>
</dbReference>
<evidence type="ECO:0000313" key="3">
    <source>
        <dbReference type="EMBL" id="KAH8038565.1"/>
    </source>
</evidence>
<comment type="caution">
    <text evidence="3">The sequence shown here is derived from an EMBL/GenBank/DDBJ whole genome shotgun (WGS) entry which is preliminary data.</text>
</comment>
<dbReference type="Gene3D" id="1.10.418.10">
    <property type="entry name" value="Calponin-like domain"/>
    <property type="match status" value="2"/>
</dbReference>
<organism evidence="3 4">
    <name type="scientific">Rhipicephalus microplus</name>
    <name type="common">Cattle tick</name>
    <name type="synonym">Boophilus microplus</name>
    <dbReference type="NCBI Taxonomy" id="6941"/>
    <lineage>
        <taxon>Eukaryota</taxon>
        <taxon>Metazoa</taxon>
        <taxon>Ecdysozoa</taxon>
        <taxon>Arthropoda</taxon>
        <taxon>Chelicerata</taxon>
        <taxon>Arachnida</taxon>
        <taxon>Acari</taxon>
        <taxon>Parasitiformes</taxon>
        <taxon>Ixodida</taxon>
        <taxon>Ixodoidea</taxon>
        <taxon>Ixodidae</taxon>
        <taxon>Rhipicephalinae</taxon>
        <taxon>Rhipicephalus</taxon>
        <taxon>Boophilus</taxon>
    </lineage>
</organism>
<protein>
    <submittedName>
        <fullName evidence="3">Uncharacterized protein</fullName>
    </submittedName>
</protein>
<accession>A0A9J6EWQ0</accession>
<proteinExistence type="predicted"/>
<reference evidence="3" key="1">
    <citation type="journal article" date="2020" name="Cell">
        <title>Large-Scale Comparative Analyses of Tick Genomes Elucidate Their Genetic Diversity and Vector Capacities.</title>
        <authorList>
            <consortium name="Tick Genome and Microbiome Consortium (TIGMIC)"/>
            <person name="Jia N."/>
            <person name="Wang J."/>
            <person name="Shi W."/>
            <person name="Du L."/>
            <person name="Sun Y."/>
            <person name="Zhan W."/>
            <person name="Jiang J.F."/>
            <person name="Wang Q."/>
            <person name="Zhang B."/>
            <person name="Ji P."/>
            <person name="Bell-Sakyi L."/>
            <person name="Cui X.M."/>
            <person name="Yuan T.T."/>
            <person name="Jiang B.G."/>
            <person name="Yang W.F."/>
            <person name="Lam T.T."/>
            <person name="Chang Q.C."/>
            <person name="Ding S.J."/>
            <person name="Wang X.J."/>
            <person name="Zhu J.G."/>
            <person name="Ruan X.D."/>
            <person name="Zhao L."/>
            <person name="Wei J.T."/>
            <person name="Ye R.Z."/>
            <person name="Que T.C."/>
            <person name="Du C.H."/>
            <person name="Zhou Y.H."/>
            <person name="Cheng J.X."/>
            <person name="Dai P.F."/>
            <person name="Guo W.B."/>
            <person name="Han X.H."/>
            <person name="Huang E.J."/>
            <person name="Li L.F."/>
            <person name="Wei W."/>
            <person name="Gao Y.C."/>
            <person name="Liu J.Z."/>
            <person name="Shao H.Z."/>
            <person name="Wang X."/>
            <person name="Wang C.C."/>
            <person name="Yang T.C."/>
            <person name="Huo Q.B."/>
            <person name="Li W."/>
            <person name="Chen H.Y."/>
            <person name="Chen S.E."/>
            <person name="Zhou L.G."/>
            <person name="Ni X.B."/>
            <person name="Tian J.H."/>
            <person name="Sheng Y."/>
            <person name="Liu T."/>
            <person name="Pan Y.S."/>
            <person name="Xia L.Y."/>
            <person name="Li J."/>
            <person name="Zhao F."/>
            <person name="Cao W.C."/>
        </authorList>
    </citation>
    <scope>NUCLEOTIDE SEQUENCE</scope>
    <source>
        <strain evidence="3">Rmic-2018</strain>
    </source>
</reference>
<evidence type="ECO:0000313" key="4">
    <source>
        <dbReference type="Proteomes" id="UP000821866"/>
    </source>
</evidence>
<name>A0A9J6EWQ0_RHIMP</name>
<sequence>MVAHGNTDIVEGNLKLILGLVWSLILRYQIGRTNFPPKKLMLAWLRAVLPDLQVSNFTTDWNSGMALRHHLGLSSNSARYVCNGDCMQLNPAPFSVGQPTPNGQQKACMGPSTVCEEAGNQKGSPREKAIGPGVRADQTLSVAAQSPRLERRK</sequence>
<gene>
    <name evidence="3" type="ORF">HPB51_001986</name>
</gene>
<reference evidence="3" key="2">
    <citation type="submission" date="2021-09" db="EMBL/GenBank/DDBJ databases">
        <authorList>
            <person name="Jia N."/>
            <person name="Wang J."/>
            <person name="Shi W."/>
            <person name="Du L."/>
            <person name="Sun Y."/>
            <person name="Zhan W."/>
            <person name="Jiang J."/>
            <person name="Wang Q."/>
            <person name="Zhang B."/>
            <person name="Ji P."/>
            <person name="Sakyi L.B."/>
            <person name="Cui X."/>
            <person name="Yuan T."/>
            <person name="Jiang B."/>
            <person name="Yang W."/>
            <person name="Lam T.T.-Y."/>
            <person name="Chang Q."/>
            <person name="Ding S."/>
            <person name="Wang X."/>
            <person name="Zhu J."/>
            <person name="Ruan X."/>
            <person name="Zhao L."/>
            <person name="Wei J."/>
            <person name="Que T."/>
            <person name="Du C."/>
            <person name="Cheng J."/>
            <person name="Dai P."/>
            <person name="Han X."/>
            <person name="Huang E."/>
            <person name="Gao Y."/>
            <person name="Liu J."/>
            <person name="Shao H."/>
            <person name="Ye R."/>
            <person name="Li L."/>
            <person name="Wei W."/>
            <person name="Wang X."/>
            <person name="Wang C."/>
            <person name="Huo Q."/>
            <person name="Li W."/>
            <person name="Guo W."/>
            <person name="Chen H."/>
            <person name="Chen S."/>
            <person name="Zhou L."/>
            <person name="Zhou L."/>
            <person name="Ni X."/>
            <person name="Tian J."/>
            <person name="Zhou Y."/>
            <person name="Sheng Y."/>
            <person name="Liu T."/>
            <person name="Pan Y."/>
            <person name="Xia L."/>
            <person name="Li J."/>
            <person name="Zhao F."/>
            <person name="Cao W."/>
        </authorList>
    </citation>
    <scope>NUCLEOTIDE SEQUENCE</scope>
    <source>
        <strain evidence="3">Rmic-2018</strain>
        <tissue evidence="3">Larvae</tissue>
    </source>
</reference>
<dbReference type="SUPFAM" id="SSF47576">
    <property type="entry name" value="Calponin-homology domain, CH-domain"/>
    <property type="match status" value="1"/>
</dbReference>
<evidence type="ECO:0000256" key="2">
    <source>
        <dbReference type="SAM" id="MobiDB-lite"/>
    </source>
</evidence>
<dbReference type="VEuPathDB" id="VectorBase:LOC119159760"/>
<dbReference type="PANTHER" id="PTHR38537">
    <property type="entry name" value="JITTERBUG, ISOFORM N"/>
    <property type="match status" value="1"/>
</dbReference>
<dbReference type="Proteomes" id="UP000821866">
    <property type="component" value="Chromosome 1"/>
</dbReference>
<dbReference type="EMBL" id="JABSTU010000001">
    <property type="protein sequence ID" value="KAH8038565.1"/>
    <property type="molecule type" value="Genomic_DNA"/>
</dbReference>
<feature type="region of interest" description="Disordered" evidence="2">
    <location>
        <begin position="100"/>
        <end position="153"/>
    </location>
</feature>
<keyword evidence="1" id="KW-0677">Repeat</keyword>
<evidence type="ECO:0000256" key="1">
    <source>
        <dbReference type="ARBA" id="ARBA00022737"/>
    </source>
</evidence>
<dbReference type="InterPro" id="IPR044801">
    <property type="entry name" value="Filamin"/>
</dbReference>
<dbReference type="GO" id="GO:0030036">
    <property type="term" value="P:actin cytoskeleton organization"/>
    <property type="evidence" value="ECO:0007669"/>
    <property type="project" value="InterPro"/>
</dbReference>